<dbReference type="InterPro" id="IPR010736">
    <property type="entry name" value="SHIPPO-rpt"/>
</dbReference>
<dbReference type="GO" id="GO:0003682">
    <property type="term" value="F:chromatin binding"/>
    <property type="evidence" value="ECO:0007669"/>
    <property type="project" value="TreeGrafter"/>
</dbReference>
<evidence type="ECO:0000256" key="3">
    <source>
        <dbReference type="ARBA" id="ARBA00022490"/>
    </source>
</evidence>
<keyword evidence="4" id="KW-0539">Nucleus</keyword>
<comment type="caution">
    <text evidence="6">The sequence shown here is derived from an EMBL/GenBank/DDBJ whole genome shotgun (WGS) entry which is preliminary data.</text>
</comment>
<proteinExistence type="predicted"/>
<dbReference type="GO" id="GO:0044727">
    <property type="term" value="P:epigenetic programing of male pronucleus"/>
    <property type="evidence" value="ECO:0007669"/>
    <property type="project" value="TreeGrafter"/>
</dbReference>
<dbReference type="GO" id="GO:0001939">
    <property type="term" value="C:female pronucleus"/>
    <property type="evidence" value="ECO:0007669"/>
    <property type="project" value="TreeGrafter"/>
</dbReference>
<evidence type="ECO:0000256" key="4">
    <source>
        <dbReference type="ARBA" id="ARBA00023242"/>
    </source>
</evidence>
<dbReference type="GO" id="GO:0042393">
    <property type="term" value="F:histone binding"/>
    <property type="evidence" value="ECO:0007669"/>
    <property type="project" value="TreeGrafter"/>
</dbReference>
<evidence type="ECO:0000256" key="2">
    <source>
        <dbReference type="ARBA" id="ARBA00004496"/>
    </source>
</evidence>
<protein>
    <submittedName>
        <fullName evidence="6">Uncharacterized protein</fullName>
    </submittedName>
</protein>
<organism evidence="6 7">
    <name type="scientific">Potamilus streckersoni</name>
    <dbReference type="NCBI Taxonomy" id="2493646"/>
    <lineage>
        <taxon>Eukaryota</taxon>
        <taxon>Metazoa</taxon>
        <taxon>Spiralia</taxon>
        <taxon>Lophotrochozoa</taxon>
        <taxon>Mollusca</taxon>
        <taxon>Bivalvia</taxon>
        <taxon>Autobranchia</taxon>
        <taxon>Heteroconchia</taxon>
        <taxon>Palaeoheterodonta</taxon>
        <taxon>Unionida</taxon>
        <taxon>Unionoidea</taxon>
        <taxon>Unionidae</taxon>
        <taxon>Ambleminae</taxon>
        <taxon>Lampsilini</taxon>
        <taxon>Potamilus</taxon>
    </lineage>
</organism>
<dbReference type="AlphaFoldDB" id="A0AAE0SQI5"/>
<dbReference type="GO" id="GO:0005737">
    <property type="term" value="C:cytoplasm"/>
    <property type="evidence" value="ECO:0007669"/>
    <property type="project" value="UniProtKB-SubCell"/>
</dbReference>
<dbReference type="Proteomes" id="UP001195483">
    <property type="component" value="Unassembled WGS sequence"/>
</dbReference>
<name>A0AAE0SQI5_9BIVA</name>
<evidence type="ECO:0000313" key="6">
    <source>
        <dbReference type="EMBL" id="KAK3595976.1"/>
    </source>
</evidence>
<feature type="compositionally biased region" description="Polar residues" evidence="5">
    <location>
        <begin position="233"/>
        <end position="245"/>
    </location>
</feature>
<feature type="region of interest" description="Disordered" evidence="5">
    <location>
        <begin position="1"/>
        <end position="47"/>
    </location>
</feature>
<keyword evidence="7" id="KW-1185">Reference proteome</keyword>
<gene>
    <name evidence="6" type="ORF">CHS0354_032492</name>
</gene>
<evidence type="ECO:0000256" key="5">
    <source>
        <dbReference type="SAM" id="MobiDB-lite"/>
    </source>
</evidence>
<dbReference type="EMBL" id="JAEAOA010001917">
    <property type="protein sequence ID" value="KAK3595976.1"/>
    <property type="molecule type" value="Genomic_DNA"/>
</dbReference>
<reference evidence="6" key="2">
    <citation type="journal article" date="2021" name="Genome Biol. Evol.">
        <title>Developing a high-quality reference genome for a parasitic bivalve with doubly uniparental inheritance (Bivalvia: Unionida).</title>
        <authorList>
            <person name="Smith C.H."/>
        </authorList>
    </citation>
    <scope>NUCLEOTIDE SEQUENCE</scope>
    <source>
        <strain evidence="6">CHS0354</strain>
        <tissue evidence="6">Mantle</tissue>
    </source>
</reference>
<reference evidence="6" key="3">
    <citation type="submission" date="2023-05" db="EMBL/GenBank/DDBJ databases">
        <authorList>
            <person name="Smith C.H."/>
        </authorList>
    </citation>
    <scope>NUCLEOTIDE SEQUENCE</scope>
    <source>
        <strain evidence="6">CHS0354</strain>
        <tissue evidence="6">Mantle</tissue>
    </source>
</reference>
<dbReference type="PANTHER" id="PTHR35678:SF1">
    <property type="entry name" value="PROTEIN STPG4"/>
    <property type="match status" value="1"/>
</dbReference>
<keyword evidence="3" id="KW-0963">Cytoplasm</keyword>
<evidence type="ECO:0000313" key="7">
    <source>
        <dbReference type="Proteomes" id="UP001195483"/>
    </source>
</evidence>
<dbReference type="PANTHER" id="PTHR35678">
    <property type="entry name" value="PROTEIN STPG4"/>
    <property type="match status" value="1"/>
</dbReference>
<comment type="subcellular location">
    <subcellularLocation>
        <location evidence="2">Cytoplasm</location>
    </subcellularLocation>
    <subcellularLocation>
        <location evidence="1">Nucleus</location>
    </subcellularLocation>
</comment>
<dbReference type="GO" id="GO:0042585">
    <property type="term" value="C:germinal vesicle"/>
    <property type="evidence" value="ECO:0007669"/>
    <property type="project" value="TreeGrafter"/>
</dbReference>
<dbReference type="Pfam" id="PF07004">
    <property type="entry name" value="SHIPPO-rpt"/>
    <property type="match status" value="2"/>
</dbReference>
<accession>A0AAE0SQI5</accession>
<reference evidence="6" key="1">
    <citation type="journal article" date="2021" name="Genome Biol. Evol.">
        <title>A High-Quality Reference Genome for a Parasitic Bivalve with Doubly Uniparental Inheritance (Bivalvia: Unionida).</title>
        <authorList>
            <person name="Smith C.H."/>
        </authorList>
    </citation>
    <scope>NUCLEOTIDE SEQUENCE</scope>
    <source>
        <strain evidence="6">CHS0354</strain>
    </source>
</reference>
<sequence length="282" mass="31832">MPTTTATPTSVSSKGNDDIIRTKRGLSAPQPARGLRRHGMNSPDRALLDKLRHPWEKRKALSELYEEPISGREGWWRTFIRETPVPGSYGSGTFLEDIEKKPNTYRFKSAGRKIDAHPHGKGALLMPGAYEKTSFVDDLNKSLHTYSFKTAQRDATDTLNFGRKDKDINISPAAYYTEKFLTLTTDKQPSKHMVFKSQSRRFPTIQFIPKDGPAPGNYEYVMDRRNKAITSSFKSRTPRFSSSHTRVPGPGTYEQTFQSPMASTIAKMGRQHGLFFSSAFQA</sequence>
<feature type="region of interest" description="Disordered" evidence="5">
    <location>
        <begin position="233"/>
        <end position="253"/>
    </location>
</feature>
<dbReference type="GO" id="GO:0001940">
    <property type="term" value="C:male pronucleus"/>
    <property type="evidence" value="ECO:0007669"/>
    <property type="project" value="TreeGrafter"/>
</dbReference>
<evidence type="ECO:0000256" key="1">
    <source>
        <dbReference type="ARBA" id="ARBA00004123"/>
    </source>
</evidence>